<feature type="domain" description="Glycosyltransferase subfamily 4-like N-terminal" evidence="5">
    <location>
        <begin position="20"/>
        <end position="176"/>
    </location>
</feature>
<dbReference type="SUPFAM" id="SSF53756">
    <property type="entry name" value="UDP-Glycosyltransferase/glycogen phosphorylase"/>
    <property type="match status" value="1"/>
</dbReference>
<dbReference type="eggNOG" id="COG0438">
    <property type="taxonomic scope" value="Bacteria"/>
</dbReference>
<dbReference type="Gene3D" id="3.40.50.2000">
    <property type="entry name" value="Glycogen Phosphorylase B"/>
    <property type="match status" value="2"/>
</dbReference>
<dbReference type="GO" id="GO:0016757">
    <property type="term" value="F:glycosyltransferase activity"/>
    <property type="evidence" value="ECO:0007669"/>
    <property type="project" value="UniProtKB-KW"/>
</dbReference>
<dbReference type="Pfam" id="PF00534">
    <property type="entry name" value="Glycos_transf_1"/>
    <property type="match status" value="1"/>
</dbReference>
<protein>
    <submittedName>
        <fullName evidence="6">Glycosyl transferase family protein</fullName>
    </submittedName>
</protein>
<evidence type="ECO:0000259" key="4">
    <source>
        <dbReference type="Pfam" id="PF00534"/>
    </source>
</evidence>
<sequence length="415" mass="45926">MERPRVLLVNWRDTGHPEGGGSERYVERMAEGLAKAGYRVEIQCAAYPGANAGEWRDGVRYRRRGNKFGVYLHALRAIRKAHADLVVDVQNGMPFFARLVAGCPVLVLVHHVHKEQWISALGETLGRIGWWIESRLAPWLFRHCRYVTVSEITKGELAGLGIEGSRITVVPNGLDTPPRGKAVRETEPTLVAVSRLVPHKRIEHAIDVVAELSRRWPTLKLEVVGQGPWEEVLRKHARDRGVEDRVRLHGWVDEDEKHEILERSWLHLCPSVKEGWGIVIMEAAAHGVPSVAYRAAGGVAESIVEGKTGLLADDFADFTAQVDGLLADRVRRTEMGRAGVTWAGLFDWEHSVNRFESLVRDVAGVAIPHPRVLTSQGFHDPVGQVGRGGVVEVLAACAHGDGARLADGHRAERHA</sequence>
<dbReference type="STRING" id="208439.AJAP_14635"/>
<reference evidence="6 7" key="1">
    <citation type="journal article" date="2014" name="J. Biotechnol.">
        <title>Complete genome sequence of the actinobacterium Amycolatopsis japonica MG417-CF17(T) (=DSM 44213T) producing (S,S)-N,N'-ethylenediaminedisuccinic acid.</title>
        <authorList>
            <person name="Stegmann E."/>
            <person name="Albersmeier A."/>
            <person name="Spohn M."/>
            <person name="Gert H."/>
            <person name="Weber T."/>
            <person name="Wohlleben W."/>
            <person name="Kalinowski J."/>
            <person name="Ruckert C."/>
        </authorList>
    </citation>
    <scope>NUCLEOTIDE SEQUENCE [LARGE SCALE GENOMIC DNA]</scope>
    <source>
        <strain evidence="7">MG417-CF17 (DSM 44213)</strain>
    </source>
</reference>
<comment type="similarity">
    <text evidence="1">Belongs to the glycosyltransferase group 1 family. Glycosyltransferase 4 subfamily.</text>
</comment>
<dbReference type="PANTHER" id="PTHR12526:SF640">
    <property type="entry name" value="COLANIC ACID BIOSYNTHESIS GLYCOSYLTRANSFERASE WCAL-RELATED"/>
    <property type="match status" value="1"/>
</dbReference>
<dbReference type="HOGENOM" id="CLU_009583_29_0_11"/>
<evidence type="ECO:0000259" key="5">
    <source>
        <dbReference type="Pfam" id="PF13439"/>
    </source>
</evidence>
<dbReference type="Proteomes" id="UP000028492">
    <property type="component" value="Chromosome"/>
</dbReference>
<evidence type="ECO:0000256" key="1">
    <source>
        <dbReference type="ARBA" id="ARBA00009481"/>
    </source>
</evidence>
<keyword evidence="2" id="KW-0328">Glycosyltransferase</keyword>
<dbReference type="CDD" id="cd03801">
    <property type="entry name" value="GT4_PimA-like"/>
    <property type="match status" value="1"/>
</dbReference>
<evidence type="ECO:0000256" key="3">
    <source>
        <dbReference type="ARBA" id="ARBA00022679"/>
    </source>
</evidence>
<proteinExistence type="inferred from homology"/>
<evidence type="ECO:0000313" key="6">
    <source>
        <dbReference type="EMBL" id="AIG75805.1"/>
    </source>
</evidence>
<dbReference type="PANTHER" id="PTHR12526">
    <property type="entry name" value="GLYCOSYLTRANSFERASE"/>
    <property type="match status" value="1"/>
</dbReference>
<evidence type="ECO:0000313" key="7">
    <source>
        <dbReference type="Proteomes" id="UP000028492"/>
    </source>
</evidence>
<gene>
    <name evidence="6" type="ORF">AJAP_14635</name>
</gene>
<keyword evidence="3 6" id="KW-0808">Transferase</keyword>
<dbReference type="Pfam" id="PF13439">
    <property type="entry name" value="Glyco_transf_4"/>
    <property type="match status" value="1"/>
</dbReference>
<dbReference type="AlphaFoldDB" id="A0A075UZV1"/>
<evidence type="ECO:0000256" key="2">
    <source>
        <dbReference type="ARBA" id="ARBA00022676"/>
    </source>
</evidence>
<dbReference type="EMBL" id="CP008953">
    <property type="protein sequence ID" value="AIG75805.1"/>
    <property type="molecule type" value="Genomic_DNA"/>
</dbReference>
<organism evidence="6 7">
    <name type="scientific">Amycolatopsis japonica</name>
    <dbReference type="NCBI Taxonomy" id="208439"/>
    <lineage>
        <taxon>Bacteria</taxon>
        <taxon>Bacillati</taxon>
        <taxon>Actinomycetota</taxon>
        <taxon>Actinomycetes</taxon>
        <taxon>Pseudonocardiales</taxon>
        <taxon>Pseudonocardiaceae</taxon>
        <taxon>Amycolatopsis</taxon>
        <taxon>Amycolatopsis japonica group</taxon>
    </lineage>
</organism>
<accession>A0A075UZV1</accession>
<name>A0A075UZV1_9PSEU</name>
<keyword evidence="7" id="KW-1185">Reference proteome</keyword>
<dbReference type="InterPro" id="IPR001296">
    <property type="entry name" value="Glyco_trans_1"/>
</dbReference>
<dbReference type="InterPro" id="IPR028098">
    <property type="entry name" value="Glyco_trans_4-like_N"/>
</dbReference>
<dbReference type="KEGG" id="aja:AJAP_14635"/>
<feature type="domain" description="Glycosyl transferase family 1" evidence="4">
    <location>
        <begin position="182"/>
        <end position="339"/>
    </location>
</feature>